<dbReference type="Proteomes" id="UP001057498">
    <property type="component" value="Chromosome"/>
</dbReference>
<keyword evidence="10" id="KW-1185">Reference proteome</keyword>
<comment type="similarity">
    <text evidence="2 8">Belongs to the NiCoT transporter (TC 2.A.52) family.</text>
</comment>
<organism evidence="9 10">
    <name type="scientific">Sphaerotilus microaerophilus</name>
    <dbReference type="NCBI Taxonomy" id="2914710"/>
    <lineage>
        <taxon>Bacteria</taxon>
        <taxon>Pseudomonadati</taxon>
        <taxon>Pseudomonadota</taxon>
        <taxon>Betaproteobacteria</taxon>
        <taxon>Burkholderiales</taxon>
        <taxon>Sphaerotilaceae</taxon>
        <taxon>Sphaerotilus</taxon>
    </lineage>
</organism>
<gene>
    <name evidence="9" type="ORF">CATMQ487_33660</name>
</gene>
<dbReference type="Pfam" id="PF03824">
    <property type="entry name" value="NicO"/>
    <property type="match status" value="1"/>
</dbReference>
<reference evidence="9" key="1">
    <citation type="submission" date="2022-04" db="EMBL/GenBank/DDBJ databases">
        <title>Whole genome sequence of Sphaerotilus sp. FB-5.</title>
        <authorList>
            <person name="Takeda M."/>
            <person name="Narihara S."/>
            <person name="Akimoto M."/>
            <person name="Akimoto R."/>
            <person name="Nishiyashiki S."/>
            <person name="Murakami T."/>
        </authorList>
    </citation>
    <scope>NUCLEOTIDE SEQUENCE</scope>
    <source>
        <strain evidence="9">FB-5</strain>
    </source>
</reference>
<feature type="transmembrane region" description="Helical" evidence="8">
    <location>
        <begin position="151"/>
        <end position="175"/>
    </location>
</feature>
<evidence type="ECO:0000256" key="8">
    <source>
        <dbReference type="RuleBase" id="RU362101"/>
    </source>
</evidence>
<evidence type="ECO:0000256" key="1">
    <source>
        <dbReference type="ARBA" id="ARBA00004127"/>
    </source>
</evidence>
<keyword evidence="7 8" id="KW-0472">Membrane</keyword>
<evidence type="ECO:0000256" key="5">
    <source>
        <dbReference type="ARBA" id="ARBA00022692"/>
    </source>
</evidence>
<dbReference type="PANTHER" id="PTHR31611">
    <property type="entry name" value="HIGH-AFFINITY NICKEL TRANSPORT PROTEIN NIC1"/>
    <property type="match status" value="1"/>
</dbReference>
<keyword evidence="5 8" id="KW-0812">Transmembrane</keyword>
<proteinExistence type="inferred from homology"/>
<evidence type="ECO:0000313" key="10">
    <source>
        <dbReference type="Proteomes" id="UP001057498"/>
    </source>
</evidence>
<protein>
    <recommendedName>
        <fullName evidence="8">Nickel/cobalt efflux system</fullName>
    </recommendedName>
</protein>
<feature type="transmembrane region" description="Helical" evidence="8">
    <location>
        <begin position="221"/>
        <end position="243"/>
    </location>
</feature>
<evidence type="ECO:0000256" key="7">
    <source>
        <dbReference type="ARBA" id="ARBA00023136"/>
    </source>
</evidence>
<keyword evidence="6 8" id="KW-1133">Transmembrane helix</keyword>
<feature type="transmembrane region" description="Helical" evidence="8">
    <location>
        <begin position="97"/>
        <end position="130"/>
    </location>
</feature>
<dbReference type="InterPro" id="IPR011541">
    <property type="entry name" value="Ni/Co_transpt_high_affinity"/>
</dbReference>
<comment type="subcellular location">
    <subcellularLocation>
        <location evidence="8">Cell membrane</location>
        <topology evidence="8">Multi-pass membrane protein</topology>
    </subcellularLocation>
    <subcellularLocation>
        <location evidence="1">Endomembrane system</location>
        <topology evidence="1">Multi-pass membrane protein</topology>
    </subcellularLocation>
</comment>
<feature type="transmembrane region" description="Helical" evidence="8">
    <location>
        <begin position="187"/>
        <end position="209"/>
    </location>
</feature>
<evidence type="ECO:0000313" key="9">
    <source>
        <dbReference type="EMBL" id="BDI06396.1"/>
    </source>
</evidence>
<evidence type="ECO:0000256" key="6">
    <source>
        <dbReference type="ARBA" id="ARBA00022989"/>
    </source>
</evidence>
<name>A0ABM7YPE8_9BURK</name>
<keyword evidence="3 8" id="KW-0813">Transport</keyword>
<evidence type="ECO:0000256" key="4">
    <source>
        <dbReference type="ARBA" id="ARBA00022596"/>
    </source>
</evidence>
<dbReference type="PANTHER" id="PTHR31611:SF0">
    <property type="entry name" value="HIGH-AFFINITY NICKEL TRANSPORT PROTEIN NIC1"/>
    <property type="match status" value="1"/>
</dbReference>
<sequence>MYERLDVFHTPTAMHDLPTDWSALCALVFLLGMRHGFDADHLATIDGFTRLGARQGAAHTRYCGALFSLGHGVVVMAIALIVGVASEHWTPPEWIDLFGAWVSIAFLLTLGIVNLRVVLAAPAGTVVGLVGLKGRLLGRLLGRLAPGQGPVAVAVVGALFALSFDTVSQSALFAVTAAQFGGVAHSLMLGGLFVLGMLATDALNGWWIARLIARADQIAALASRVMSVAVSAVSLLVAGLGIAKLSSPAIDAWSDGKELAFGAIVVTVIALSYLMAHLLARRVSQAVAVPLEAA</sequence>
<dbReference type="EMBL" id="AP025730">
    <property type="protein sequence ID" value="BDI06396.1"/>
    <property type="molecule type" value="Genomic_DNA"/>
</dbReference>
<accession>A0ABM7YPE8</accession>
<keyword evidence="4" id="KW-0533">Nickel</keyword>
<evidence type="ECO:0000256" key="3">
    <source>
        <dbReference type="ARBA" id="ARBA00022448"/>
    </source>
</evidence>
<feature type="transmembrane region" description="Helical" evidence="8">
    <location>
        <begin position="259"/>
        <end position="280"/>
    </location>
</feature>
<dbReference type="InterPro" id="IPR004688">
    <property type="entry name" value="Ni/Co_transpt"/>
</dbReference>
<feature type="transmembrane region" description="Helical" evidence="8">
    <location>
        <begin position="62"/>
        <end position="85"/>
    </location>
</feature>
<evidence type="ECO:0000256" key="2">
    <source>
        <dbReference type="ARBA" id="ARBA00010892"/>
    </source>
</evidence>